<evidence type="ECO:0000313" key="2">
    <source>
        <dbReference type="Proteomes" id="UP000033622"/>
    </source>
</evidence>
<dbReference type="Proteomes" id="UP000033622">
    <property type="component" value="Unassembled WGS sequence"/>
</dbReference>
<sequence length="38" mass="4421">MLESNDCTTARMIANFCQLNCHNRILHPVVISVHPWQK</sequence>
<comment type="caution">
    <text evidence="1">The sequence shown here is derived from an EMBL/GenBank/DDBJ whole genome shotgun (WGS) entry which is preliminary data.</text>
</comment>
<evidence type="ECO:0000313" key="1">
    <source>
        <dbReference type="EMBL" id="KJV85310.1"/>
    </source>
</evidence>
<dbReference type="PATRIC" id="fig|1359155.3.peg.391"/>
<gene>
    <name evidence="1" type="ORF">APHWI1_0386</name>
</gene>
<protein>
    <submittedName>
        <fullName evidence="1">Uncharacterized protein</fullName>
    </submittedName>
</protein>
<dbReference type="EMBL" id="LAOF01000001">
    <property type="protein sequence ID" value="KJV85310.1"/>
    <property type="molecule type" value="Genomic_DNA"/>
</dbReference>
<accession>A0A0F3PY50</accession>
<reference evidence="1 2" key="1">
    <citation type="submission" date="2015-01" db="EMBL/GenBank/DDBJ databases">
        <title>Genome Sequencing of Rickettsiales.</title>
        <authorList>
            <person name="Daugherty S.C."/>
            <person name="Su Q."/>
            <person name="Abolude K."/>
            <person name="Beier-Sexton M."/>
            <person name="Carlyon J.A."/>
            <person name="Carter R."/>
            <person name="Day N.P."/>
            <person name="Dumler S.J."/>
            <person name="Dyachenko V."/>
            <person name="Godinez A."/>
            <person name="Kurtti T.J."/>
            <person name="Lichay M."/>
            <person name="Mullins K.E."/>
            <person name="Ott S."/>
            <person name="Pappas-Brown V."/>
            <person name="Paris D.H."/>
            <person name="Patel P."/>
            <person name="Richards A.L."/>
            <person name="Sadzewicz L."/>
            <person name="Sears K."/>
            <person name="Seidman D."/>
            <person name="Sengamalay N."/>
            <person name="Stenos J."/>
            <person name="Tallon L.J."/>
            <person name="Vincent G."/>
            <person name="Fraser C.M."/>
            <person name="Munderloh U."/>
            <person name="Dunning-Hotopp J.C."/>
        </authorList>
    </citation>
    <scope>NUCLEOTIDE SEQUENCE [LARGE SCALE GENOMIC DNA]</scope>
    <source>
        <strain evidence="1 2">ApWI1</strain>
    </source>
</reference>
<proteinExistence type="predicted"/>
<name>A0A0F3PY50_ANAPH</name>
<organism evidence="1 2">
    <name type="scientific">Anaplasma phagocytophilum str. ApWI1</name>
    <dbReference type="NCBI Taxonomy" id="1359155"/>
    <lineage>
        <taxon>Bacteria</taxon>
        <taxon>Pseudomonadati</taxon>
        <taxon>Pseudomonadota</taxon>
        <taxon>Alphaproteobacteria</taxon>
        <taxon>Rickettsiales</taxon>
        <taxon>Anaplasmataceae</taxon>
        <taxon>Anaplasma</taxon>
        <taxon>phagocytophilum group</taxon>
    </lineage>
</organism>
<dbReference type="AlphaFoldDB" id="A0A0F3PY50"/>